<dbReference type="SUPFAM" id="SSF56487">
    <property type="entry name" value="SRCR-like"/>
    <property type="match status" value="1"/>
</dbReference>
<proteinExistence type="predicted"/>
<evidence type="ECO:0000256" key="2">
    <source>
        <dbReference type="SAM" id="MobiDB-lite"/>
    </source>
</evidence>
<feature type="chain" id="PRO_5033058389" evidence="3">
    <location>
        <begin position="21"/>
        <end position="357"/>
    </location>
</feature>
<feature type="compositionally biased region" description="Basic residues" evidence="2">
    <location>
        <begin position="225"/>
        <end position="245"/>
    </location>
</feature>
<evidence type="ECO:0000256" key="3">
    <source>
        <dbReference type="SAM" id="SignalP"/>
    </source>
</evidence>
<protein>
    <submittedName>
        <fullName evidence="4">Uncharacterized protein</fullName>
    </submittedName>
</protein>
<reference evidence="4" key="1">
    <citation type="journal article" date="2020" name="bioRxiv">
        <title>Comparative genomics of Chlamydomonas.</title>
        <authorList>
            <person name="Craig R.J."/>
            <person name="Hasan A.R."/>
            <person name="Ness R.W."/>
            <person name="Keightley P.D."/>
        </authorList>
    </citation>
    <scope>NUCLEOTIDE SEQUENCE</scope>
    <source>
        <strain evidence="4">CCAP 11/70</strain>
    </source>
</reference>
<organism evidence="4 5">
    <name type="scientific">Edaphochlamys debaryana</name>
    <dbReference type="NCBI Taxonomy" id="47281"/>
    <lineage>
        <taxon>Eukaryota</taxon>
        <taxon>Viridiplantae</taxon>
        <taxon>Chlorophyta</taxon>
        <taxon>core chlorophytes</taxon>
        <taxon>Chlorophyceae</taxon>
        <taxon>CS clade</taxon>
        <taxon>Chlamydomonadales</taxon>
        <taxon>Chlamydomonadales incertae sedis</taxon>
        <taxon>Edaphochlamys</taxon>
    </lineage>
</organism>
<dbReference type="PRINTS" id="PR01217">
    <property type="entry name" value="PRICHEXTENSN"/>
</dbReference>
<accession>A0A835YEP5</accession>
<name>A0A835YEP5_9CHLO</name>
<feature type="compositionally biased region" description="Pro residues" evidence="2">
    <location>
        <begin position="176"/>
        <end position="194"/>
    </location>
</feature>
<keyword evidence="5" id="KW-1185">Reference proteome</keyword>
<dbReference type="Proteomes" id="UP000612055">
    <property type="component" value="Unassembled WGS sequence"/>
</dbReference>
<keyword evidence="3" id="KW-0732">Signal</keyword>
<feature type="compositionally biased region" description="Basic and acidic residues" evidence="2">
    <location>
        <begin position="298"/>
        <end position="307"/>
    </location>
</feature>
<dbReference type="EMBL" id="JAEHOE010000004">
    <property type="protein sequence ID" value="KAG2500302.1"/>
    <property type="molecule type" value="Genomic_DNA"/>
</dbReference>
<feature type="region of interest" description="Disordered" evidence="2">
    <location>
        <begin position="167"/>
        <end position="322"/>
    </location>
</feature>
<keyword evidence="1" id="KW-1015">Disulfide bond</keyword>
<sequence>MPPRLLLRALVAIACAVANAAQSPPAVPADSALDPLRIGNIGVLYPVSAYKVYFPASTPDTPYIETGFGQLGLNYVFAGPVLLPVCDTGTWTHAAASYACQAGGFAGGYVPPISLAKRATIPAEWDFVIVECPEWADAFTDCAYYQKDAGTAECDSVAAAWCTDTDILGAKGSPAPRRPMPGVRPIPTADPSPLEPALRAPAGPEPFAPEPSAPGDPGTPPPPRPRPKLHPPPRRPRKPPSRPKPTKLSPPPRAAPGNSPHPGSPQYGPAPPVRRPVRRVRRRAKPPPPPPPDAPPEEDSRGPKSDDAAGGDPLGEEPDYAEGEGRGLFACMAGCQQACSANCSVKCLQQCVFGASG</sequence>
<feature type="compositionally biased region" description="Basic residues" evidence="2">
    <location>
        <begin position="275"/>
        <end position="285"/>
    </location>
</feature>
<comment type="caution">
    <text evidence="4">The sequence shown here is derived from an EMBL/GenBank/DDBJ whole genome shotgun (WGS) entry which is preliminary data.</text>
</comment>
<dbReference type="AlphaFoldDB" id="A0A835YEP5"/>
<gene>
    <name evidence="4" type="ORF">HYH03_001880</name>
</gene>
<dbReference type="InterPro" id="IPR036772">
    <property type="entry name" value="SRCR-like_dom_sf"/>
</dbReference>
<evidence type="ECO:0000256" key="1">
    <source>
        <dbReference type="ARBA" id="ARBA00023157"/>
    </source>
</evidence>
<feature type="signal peptide" evidence="3">
    <location>
        <begin position="1"/>
        <end position="20"/>
    </location>
</feature>
<feature type="compositionally biased region" description="Pro residues" evidence="2">
    <location>
        <begin position="203"/>
        <end position="224"/>
    </location>
</feature>
<evidence type="ECO:0000313" key="4">
    <source>
        <dbReference type="EMBL" id="KAG2500302.1"/>
    </source>
</evidence>
<evidence type="ECO:0000313" key="5">
    <source>
        <dbReference type="Proteomes" id="UP000612055"/>
    </source>
</evidence>
<dbReference type="GO" id="GO:0016020">
    <property type="term" value="C:membrane"/>
    <property type="evidence" value="ECO:0007669"/>
    <property type="project" value="InterPro"/>
</dbReference>